<evidence type="ECO:0000256" key="5">
    <source>
        <dbReference type="ARBA" id="ARBA00022692"/>
    </source>
</evidence>
<evidence type="ECO:0000256" key="8">
    <source>
        <dbReference type="ARBA" id="ARBA00023098"/>
    </source>
</evidence>
<keyword evidence="5 12" id="KW-0812">Transmembrane</keyword>
<keyword evidence="6" id="KW-0256">Endoplasmic reticulum</keyword>
<reference evidence="17" key="2">
    <citation type="journal article" date="2008" name="Genome Biol.">
        <title>Improved genome assembly and evidence-based global gene model set for the chordate Ciona intestinalis: new insight into intron and operon populations.</title>
        <authorList>
            <person name="Satou Y."/>
            <person name="Mineta K."/>
            <person name="Ogasawara M."/>
            <person name="Sasakura Y."/>
            <person name="Shoguchi E."/>
            <person name="Ueno K."/>
            <person name="Yamada L."/>
            <person name="Matsumoto J."/>
            <person name="Wasserscheid J."/>
            <person name="Dewar K."/>
            <person name="Wiley G.B."/>
            <person name="Macmil S.L."/>
            <person name="Roe B.A."/>
            <person name="Zeller R.W."/>
            <person name="Hastings K.E."/>
            <person name="Lemaire P."/>
            <person name="Lindquist E."/>
            <person name="Endo T."/>
            <person name="Hotta K."/>
            <person name="Inaba K."/>
        </authorList>
    </citation>
    <scope>NUCLEOTIDE SEQUENCE [LARGE SCALE GENOMIC DNA]</scope>
    <source>
        <strain evidence="17">wild type</strain>
    </source>
</reference>
<evidence type="ECO:0000256" key="14">
    <source>
        <dbReference type="SAM" id="Phobius"/>
    </source>
</evidence>
<comment type="pathway">
    <text evidence="2">Lipid metabolism; sphingolipid metabolism.</text>
</comment>
<evidence type="ECO:0000256" key="11">
    <source>
        <dbReference type="PROSITE-ProRule" id="PRU00108"/>
    </source>
</evidence>
<dbReference type="PIRSF" id="PIRSF005225">
    <property type="entry name" value="LAG1_LAC1"/>
    <property type="match status" value="1"/>
</dbReference>
<name>F6S909_CIOIN</name>
<dbReference type="Gene3D" id="1.10.10.60">
    <property type="entry name" value="Homeodomain-like"/>
    <property type="match status" value="1"/>
</dbReference>
<accession>A0A1W5BQV7</accession>
<reference evidence="17" key="3">
    <citation type="submission" date="2025-08" db="UniProtKB">
        <authorList>
            <consortium name="Ensembl"/>
        </authorList>
    </citation>
    <scope>IDENTIFICATION</scope>
</reference>
<evidence type="ECO:0000256" key="7">
    <source>
        <dbReference type="ARBA" id="ARBA00022989"/>
    </source>
</evidence>
<comment type="subcellular location">
    <subcellularLocation>
        <location evidence="1">Endoplasmic reticulum membrane</location>
        <topology evidence="1">Multi-pass membrane protein</topology>
    </subcellularLocation>
    <subcellularLocation>
        <location evidence="11 13">Nucleus</location>
    </subcellularLocation>
</comment>
<comment type="pathway">
    <text evidence="3">Sphingolipid metabolism.</text>
</comment>
<reference evidence="18" key="1">
    <citation type="journal article" date="2002" name="Science">
        <title>The draft genome of Ciona intestinalis: insights into chordate and vertebrate origins.</title>
        <authorList>
            <person name="Dehal P."/>
            <person name="Satou Y."/>
            <person name="Campbell R.K."/>
            <person name="Chapman J."/>
            <person name="Degnan B."/>
            <person name="De Tomaso A."/>
            <person name="Davidson B."/>
            <person name="Di Gregorio A."/>
            <person name="Gelpke M."/>
            <person name="Goodstein D.M."/>
            <person name="Harafuji N."/>
            <person name="Hastings K.E."/>
            <person name="Ho I."/>
            <person name="Hotta K."/>
            <person name="Huang W."/>
            <person name="Kawashima T."/>
            <person name="Lemaire P."/>
            <person name="Martinez D."/>
            <person name="Meinertzhagen I.A."/>
            <person name="Necula S."/>
            <person name="Nonaka M."/>
            <person name="Putnam N."/>
            <person name="Rash S."/>
            <person name="Saiga H."/>
            <person name="Satake M."/>
            <person name="Terry A."/>
            <person name="Yamada L."/>
            <person name="Wang H.G."/>
            <person name="Awazu S."/>
            <person name="Azumi K."/>
            <person name="Boore J."/>
            <person name="Branno M."/>
            <person name="Chin-Bow S."/>
            <person name="DeSantis R."/>
            <person name="Doyle S."/>
            <person name="Francino P."/>
            <person name="Keys D.N."/>
            <person name="Haga S."/>
            <person name="Hayashi H."/>
            <person name="Hino K."/>
            <person name="Imai K.S."/>
            <person name="Inaba K."/>
            <person name="Kano S."/>
            <person name="Kobayashi K."/>
            <person name="Kobayashi M."/>
            <person name="Lee B.I."/>
            <person name="Makabe K.W."/>
            <person name="Manohar C."/>
            <person name="Matassi G."/>
            <person name="Medina M."/>
            <person name="Mochizuki Y."/>
            <person name="Mount S."/>
            <person name="Morishita T."/>
            <person name="Miura S."/>
            <person name="Nakayama A."/>
            <person name="Nishizaka S."/>
            <person name="Nomoto H."/>
            <person name="Ohta F."/>
            <person name="Oishi K."/>
            <person name="Rigoutsos I."/>
            <person name="Sano M."/>
            <person name="Sasaki A."/>
            <person name="Sasakura Y."/>
            <person name="Shoguchi E."/>
            <person name="Shin-i T."/>
            <person name="Spagnuolo A."/>
            <person name="Stainier D."/>
            <person name="Suzuki M.M."/>
            <person name="Tassy O."/>
            <person name="Takatori N."/>
            <person name="Tokuoka M."/>
            <person name="Yagi K."/>
            <person name="Yoshizaki F."/>
            <person name="Wada S."/>
            <person name="Zhang C."/>
            <person name="Hyatt P.D."/>
            <person name="Larimer F."/>
            <person name="Detter C."/>
            <person name="Doggett N."/>
            <person name="Glavina T."/>
            <person name="Hawkins T."/>
            <person name="Richardson P."/>
            <person name="Lucas S."/>
            <person name="Kohara Y."/>
            <person name="Levine M."/>
            <person name="Satoh N."/>
            <person name="Rokhsar D.S."/>
        </authorList>
    </citation>
    <scope>NUCLEOTIDE SEQUENCE [LARGE SCALE GENOMIC DNA]</scope>
</reference>
<keyword evidence="11 13" id="KW-0539">Nucleus</keyword>
<evidence type="ECO:0000313" key="18">
    <source>
        <dbReference type="Proteomes" id="UP000008144"/>
    </source>
</evidence>
<evidence type="ECO:0000256" key="1">
    <source>
        <dbReference type="ARBA" id="ARBA00004477"/>
    </source>
</evidence>
<dbReference type="PANTHER" id="PTHR12560">
    <property type="entry name" value="LONGEVITY ASSURANCE FACTOR 1 LAG1"/>
    <property type="match status" value="1"/>
</dbReference>
<dbReference type="EMBL" id="EAAA01001615">
    <property type="status" value="NOT_ANNOTATED_CDS"/>
    <property type="molecule type" value="Genomic_DNA"/>
</dbReference>
<dbReference type="PANTHER" id="PTHR12560:SF0">
    <property type="entry name" value="LD18904P"/>
    <property type="match status" value="1"/>
</dbReference>
<evidence type="ECO:0000256" key="13">
    <source>
        <dbReference type="RuleBase" id="RU000682"/>
    </source>
</evidence>
<dbReference type="GO" id="GO:0003677">
    <property type="term" value="F:DNA binding"/>
    <property type="evidence" value="ECO:0007669"/>
    <property type="project" value="UniProtKB-UniRule"/>
</dbReference>
<reference evidence="17" key="4">
    <citation type="submission" date="2025-09" db="UniProtKB">
        <authorList>
            <consortium name="Ensembl"/>
        </authorList>
    </citation>
    <scope>IDENTIFICATION</scope>
</reference>
<dbReference type="AlphaFoldDB" id="F6S909"/>
<dbReference type="HOGENOM" id="CLU_028277_1_1_1"/>
<evidence type="ECO:0000256" key="12">
    <source>
        <dbReference type="PROSITE-ProRule" id="PRU00205"/>
    </source>
</evidence>
<evidence type="ECO:0000259" key="15">
    <source>
        <dbReference type="PROSITE" id="PS50071"/>
    </source>
</evidence>
<evidence type="ECO:0000256" key="6">
    <source>
        <dbReference type="ARBA" id="ARBA00022824"/>
    </source>
</evidence>
<dbReference type="Pfam" id="PF03798">
    <property type="entry name" value="TRAM_LAG1_CLN8"/>
    <property type="match status" value="1"/>
</dbReference>
<dbReference type="CDD" id="cd00086">
    <property type="entry name" value="homeodomain"/>
    <property type="match status" value="1"/>
</dbReference>
<dbReference type="Proteomes" id="UP000008144">
    <property type="component" value="Chromosome 3"/>
</dbReference>
<evidence type="ECO:0000259" key="16">
    <source>
        <dbReference type="PROSITE" id="PS50922"/>
    </source>
</evidence>
<proteinExistence type="predicted"/>
<dbReference type="PROSITE" id="PS50922">
    <property type="entry name" value="TLC"/>
    <property type="match status" value="1"/>
</dbReference>
<dbReference type="SMART" id="SM00724">
    <property type="entry name" value="TLC"/>
    <property type="match status" value="1"/>
</dbReference>
<keyword evidence="8" id="KW-0443">Lipid metabolism</keyword>
<evidence type="ECO:0000256" key="3">
    <source>
        <dbReference type="ARBA" id="ARBA00004991"/>
    </source>
</evidence>
<dbReference type="FunFam" id="1.10.10.60:FF:000020">
    <property type="entry name" value="Ceramide synthase 5"/>
    <property type="match status" value="1"/>
</dbReference>
<dbReference type="GO" id="GO:0005789">
    <property type="term" value="C:endoplasmic reticulum membrane"/>
    <property type="evidence" value="ECO:0007669"/>
    <property type="project" value="UniProtKB-SubCell"/>
</dbReference>
<dbReference type="SUPFAM" id="SSF46689">
    <property type="entry name" value="Homeodomain-like"/>
    <property type="match status" value="1"/>
</dbReference>
<evidence type="ECO:0000256" key="2">
    <source>
        <dbReference type="ARBA" id="ARBA00004760"/>
    </source>
</evidence>
<evidence type="ECO:0000256" key="9">
    <source>
        <dbReference type="ARBA" id="ARBA00023136"/>
    </source>
</evidence>
<feature type="domain" description="TLC" evidence="16">
    <location>
        <begin position="129"/>
        <end position="329"/>
    </location>
</feature>
<dbReference type="InterPro" id="IPR009057">
    <property type="entry name" value="Homeodomain-like_sf"/>
</dbReference>
<evidence type="ECO:0000313" key="17">
    <source>
        <dbReference type="Ensembl" id="ENSCINP00000014663.3"/>
    </source>
</evidence>
<dbReference type="InterPro" id="IPR016439">
    <property type="entry name" value="Lag1/Lac1-like"/>
</dbReference>
<keyword evidence="7 14" id="KW-1133">Transmembrane helix</keyword>
<feature type="transmembrane region" description="Helical" evidence="14">
    <location>
        <begin position="262"/>
        <end position="284"/>
    </location>
</feature>
<dbReference type="FunCoup" id="F6S909">
    <property type="interactions" value="163"/>
</dbReference>
<organism evidence="17 18">
    <name type="scientific">Ciona intestinalis</name>
    <name type="common">Transparent sea squirt</name>
    <name type="synonym">Ascidia intestinalis</name>
    <dbReference type="NCBI Taxonomy" id="7719"/>
    <lineage>
        <taxon>Eukaryota</taxon>
        <taxon>Metazoa</taxon>
        <taxon>Chordata</taxon>
        <taxon>Tunicata</taxon>
        <taxon>Ascidiacea</taxon>
        <taxon>Phlebobranchia</taxon>
        <taxon>Cionidae</taxon>
        <taxon>Ciona</taxon>
    </lineage>
</organism>
<feature type="transmembrane region" description="Helical" evidence="14">
    <location>
        <begin position="138"/>
        <end position="158"/>
    </location>
</feature>
<keyword evidence="9 12" id="KW-0472">Membrane</keyword>
<feature type="transmembrane region" description="Helical" evidence="14">
    <location>
        <begin position="208"/>
        <end position="228"/>
    </location>
</feature>
<dbReference type="Pfam" id="PF00046">
    <property type="entry name" value="Homeodomain"/>
    <property type="match status" value="1"/>
</dbReference>
<dbReference type="GeneTree" id="ENSGT01030000234515"/>
<dbReference type="OMA" id="GYPHIPL"/>
<sequence length="349" mass="41333">MDLLNLNWISSHEFWFPSGTSKTDTQSRENFTFPQTSDLWAVPAFAVLFHILRKLYEHYICTFLLSNLNIKSERRLPSSNAQLEAVYKTQKSPPDKMITGLSKQLDMNVKQIEHWFRMRRNLDRPTVVTKFAESSWRFLFYFSIFTFGMFMLFKSPWLWDNVQCWTDYPQQSLPTWLYYYYMLEAGFYLSLLFTIAEDVKRKDFPIQVIHHVSTLFLIIFSYMCNFVRVGSLVLAVHDVSDIFLEFGKSILYANYKSLADNLFVIFAIVFIFTRLFIYPFYVIHTSAIKIRVLKPFPAYYFFNGLLVVLQILHIYWASIILKMAVKFIKGDKMADERSDDEESVSDDED</sequence>
<feature type="DNA-binding region" description="Homeobox" evidence="11">
    <location>
        <begin position="85"/>
        <end position="127"/>
    </location>
</feature>
<keyword evidence="11 13" id="KW-0238">DNA-binding</keyword>
<accession>F6S909</accession>
<comment type="catalytic activity">
    <reaction evidence="10">
        <text>sphinganine + octadecanoyl-CoA = N-(octadecanoyl)-sphinganine + CoA + H(+)</text>
        <dbReference type="Rhea" id="RHEA:36547"/>
        <dbReference type="ChEBI" id="CHEBI:15378"/>
        <dbReference type="ChEBI" id="CHEBI:57287"/>
        <dbReference type="ChEBI" id="CHEBI:57394"/>
        <dbReference type="ChEBI" id="CHEBI:57817"/>
        <dbReference type="ChEBI" id="CHEBI:67033"/>
    </reaction>
    <physiologicalReaction direction="left-to-right" evidence="10">
        <dbReference type="Rhea" id="RHEA:36548"/>
    </physiologicalReaction>
</comment>
<dbReference type="InterPro" id="IPR001356">
    <property type="entry name" value="HD"/>
</dbReference>
<feature type="domain" description="Homeobox" evidence="15">
    <location>
        <begin position="83"/>
        <end position="126"/>
    </location>
</feature>
<keyword evidence="4" id="KW-0808">Transferase</keyword>
<dbReference type="InterPro" id="IPR006634">
    <property type="entry name" value="TLC-dom"/>
</dbReference>
<feature type="transmembrane region" description="Helical" evidence="14">
    <location>
        <begin position="296"/>
        <end position="316"/>
    </location>
</feature>
<protein>
    <recommendedName>
        <fullName evidence="19">Transcription factor protein</fullName>
    </recommendedName>
</protein>
<dbReference type="GO" id="GO:0050291">
    <property type="term" value="F:sphingosine N-acyltransferase activity"/>
    <property type="evidence" value="ECO:0000318"/>
    <property type="project" value="GO_Central"/>
</dbReference>
<evidence type="ECO:0000256" key="10">
    <source>
        <dbReference type="ARBA" id="ARBA00049036"/>
    </source>
</evidence>
<dbReference type="Ensembl" id="ENSCINT00000014663.3">
    <property type="protein sequence ID" value="ENSCINP00000014663.3"/>
    <property type="gene ID" value="ENSCING00000011786.2"/>
</dbReference>
<dbReference type="GO" id="GO:0005634">
    <property type="term" value="C:nucleus"/>
    <property type="evidence" value="ECO:0007669"/>
    <property type="project" value="UniProtKB-SubCell"/>
</dbReference>
<keyword evidence="18" id="KW-1185">Reference proteome</keyword>
<dbReference type="InParanoid" id="F6S909"/>
<feature type="transmembrane region" description="Helical" evidence="14">
    <location>
        <begin position="178"/>
        <end position="196"/>
    </location>
</feature>
<dbReference type="UniPathway" id="UPA00222"/>
<evidence type="ECO:0000256" key="4">
    <source>
        <dbReference type="ARBA" id="ARBA00022679"/>
    </source>
</evidence>
<evidence type="ECO:0008006" key="19">
    <source>
        <dbReference type="Google" id="ProtNLM"/>
    </source>
</evidence>
<dbReference type="PROSITE" id="PS50071">
    <property type="entry name" value="HOMEOBOX_2"/>
    <property type="match status" value="1"/>
</dbReference>
<dbReference type="GO" id="GO:0046513">
    <property type="term" value="P:ceramide biosynthetic process"/>
    <property type="evidence" value="ECO:0000318"/>
    <property type="project" value="GO_Central"/>
</dbReference>
<dbReference type="SMART" id="SM00389">
    <property type="entry name" value="HOX"/>
    <property type="match status" value="1"/>
</dbReference>
<keyword evidence="11 13" id="KW-0371">Homeobox</keyword>